<keyword evidence="3" id="KW-1185">Reference proteome</keyword>
<organism evidence="2 3">
    <name type="scientific">Owenia fusiformis</name>
    <name type="common">Polychaete worm</name>
    <dbReference type="NCBI Taxonomy" id="6347"/>
    <lineage>
        <taxon>Eukaryota</taxon>
        <taxon>Metazoa</taxon>
        <taxon>Spiralia</taxon>
        <taxon>Lophotrochozoa</taxon>
        <taxon>Annelida</taxon>
        <taxon>Polychaeta</taxon>
        <taxon>Sedentaria</taxon>
        <taxon>Canalipalpata</taxon>
        <taxon>Sabellida</taxon>
        <taxon>Oweniida</taxon>
        <taxon>Oweniidae</taxon>
        <taxon>Owenia</taxon>
    </lineage>
</organism>
<name>A0A8S4N1Y4_OWEFU</name>
<dbReference type="AlphaFoldDB" id="A0A8S4N1Y4"/>
<evidence type="ECO:0000313" key="2">
    <source>
        <dbReference type="EMBL" id="CAH1774738.1"/>
    </source>
</evidence>
<evidence type="ECO:0000256" key="1">
    <source>
        <dbReference type="ARBA" id="ARBA00022737"/>
    </source>
</evidence>
<dbReference type="PANTHER" id="PTHR15901">
    <property type="entry name" value="TESTICULAR HAPLOID EXPRESSED GENE PROTEIN"/>
    <property type="match status" value="1"/>
</dbReference>
<sequence length="259" mass="28940">MAATTQGRRLDVLARPKPIPSGMIEDRRSVYWVDKVPPQPKGGTTVFVLTPRQDQLAQTKNVNSNFKGDLLTPIWRVNKAAMSTEASPRVQALAEHKTVHREHKMERSVYTRVTPGARGGEASERLDAMAKPKRCGTYGQITDGDHFFQLWQLPIPVPGPAKYASCTPRVEALAEAKDFNPQYHGARTIQWPVTDPAKKALATLRVQQLARPKSRGGNDDYDPYRVSGAAKLARATPRVLELCEPIPRKIRQKKVFVKE</sequence>
<accession>A0A8S4N1Y4</accession>
<dbReference type="InterPro" id="IPR042401">
    <property type="entry name" value="SPMAP2-like"/>
</dbReference>
<evidence type="ECO:0000313" key="3">
    <source>
        <dbReference type="Proteomes" id="UP000749559"/>
    </source>
</evidence>
<evidence type="ECO:0008006" key="4">
    <source>
        <dbReference type="Google" id="ProtNLM"/>
    </source>
</evidence>
<dbReference type="GO" id="GO:0007283">
    <property type="term" value="P:spermatogenesis"/>
    <property type="evidence" value="ECO:0007669"/>
    <property type="project" value="TreeGrafter"/>
</dbReference>
<keyword evidence="1" id="KW-0677">Repeat</keyword>
<dbReference type="InterPro" id="IPR006623">
    <property type="entry name" value="THEG"/>
</dbReference>
<dbReference type="PANTHER" id="PTHR15901:SF16">
    <property type="entry name" value="TESTICULAR HAPLOID EXPRESSED GENE PROTEIN"/>
    <property type="match status" value="1"/>
</dbReference>
<dbReference type="Pfam" id="PF14912">
    <property type="entry name" value="THEG"/>
    <property type="match status" value="2"/>
</dbReference>
<protein>
    <recommendedName>
        <fullName evidence="4">Testicular haploid expressed protein</fullName>
    </recommendedName>
</protein>
<dbReference type="SMART" id="SM00705">
    <property type="entry name" value="THEG"/>
    <property type="match status" value="4"/>
</dbReference>
<reference evidence="2" key="1">
    <citation type="submission" date="2022-03" db="EMBL/GenBank/DDBJ databases">
        <authorList>
            <person name="Martin C."/>
        </authorList>
    </citation>
    <scope>NUCLEOTIDE SEQUENCE</scope>
</reference>
<proteinExistence type="predicted"/>
<dbReference type="OrthoDB" id="25466at2759"/>
<gene>
    <name evidence="2" type="ORF">OFUS_LOCUS2140</name>
</gene>
<dbReference type="EMBL" id="CAIIXF020000001">
    <property type="protein sequence ID" value="CAH1774738.1"/>
    <property type="molecule type" value="Genomic_DNA"/>
</dbReference>
<comment type="caution">
    <text evidence="2">The sequence shown here is derived from an EMBL/GenBank/DDBJ whole genome shotgun (WGS) entry which is preliminary data.</text>
</comment>
<dbReference type="Proteomes" id="UP000749559">
    <property type="component" value="Unassembled WGS sequence"/>
</dbReference>